<name>A0ABM1TMA1_LIMPO</name>
<proteinExistence type="predicted"/>
<dbReference type="GeneID" id="106471755"/>
<keyword evidence="1" id="KW-1185">Reference proteome</keyword>
<dbReference type="Proteomes" id="UP000694941">
    <property type="component" value="Unplaced"/>
</dbReference>
<gene>
    <name evidence="2" type="primary">LOC106471755</name>
</gene>
<evidence type="ECO:0000313" key="2">
    <source>
        <dbReference type="RefSeq" id="XP_022257007.1"/>
    </source>
</evidence>
<accession>A0ABM1TMA1</accession>
<evidence type="ECO:0000313" key="1">
    <source>
        <dbReference type="Proteomes" id="UP000694941"/>
    </source>
</evidence>
<reference evidence="2" key="1">
    <citation type="submission" date="2025-08" db="UniProtKB">
        <authorList>
            <consortium name="RefSeq"/>
        </authorList>
    </citation>
    <scope>IDENTIFICATION</scope>
    <source>
        <tissue evidence="2">Muscle</tissue>
    </source>
</reference>
<organism evidence="1 2">
    <name type="scientific">Limulus polyphemus</name>
    <name type="common">Atlantic horseshoe crab</name>
    <dbReference type="NCBI Taxonomy" id="6850"/>
    <lineage>
        <taxon>Eukaryota</taxon>
        <taxon>Metazoa</taxon>
        <taxon>Ecdysozoa</taxon>
        <taxon>Arthropoda</taxon>
        <taxon>Chelicerata</taxon>
        <taxon>Merostomata</taxon>
        <taxon>Xiphosura</taxon>
        <taxon>Limulidae</taxon>
        <taxon>Limulus</taxon>
    </lineage>
</organism>
<sequence>MLMRRALILGSGLNQNIQRQPEQNNEDIFVVASNTNSEKRNAFSTDPYLQPLPRFHPNSIRKTCIGAMRNPAFFRRQFKQKPIRRPHFQMKPNLVYSKPNRHLIYAESDYSAAPFSPTAPPISFKQQKIGPFDPSYTKPYPPFQSILMHLGYPQRSSRLQYPQRPHPVYKPQGKAYYSHLFQPTAAQSVFLNQVQNNRPAPFHQQPFSYRYPFPVSFSHGKPNILPISYPNMIQDERSNSVQFQELRFLDDQESMPRMLNSQPIISESQYSPAPRTVMSQLGYYGTTVQDQSKQQIVPVFVPVPIPVPVAVADPRPLSEEESQGQQLIPFYLQDPYSEETHPKDQEHDMMMIYNERQRPEILQSPRLVASEKRPITKHFSSEEVLEKMRMLRQLILGKYFPNPITEMDYIPSKESTTSAEIKSEMIEMFVPFSSQ</sequence>
<protein>
    <submittedName>
        <fullName evidence="2">Uncharacterized protein LOC106471755 isoform X1</fullName>
    </submittedName>
</protein>
<dbReference type="RefSeq" id="XP_022257007.1">
    <property type="nucleotide sequence ID" value="XM_022401299.1"/>
</dbReference>